<dbReference type="InterPro" id="IPR019734">
    <property type="entry name" value="TPR_rpt"/>
</dbReference>
<dbReference type="SUPFAM" id="SSF48452">
    <property type="entry name" value="TPR-like"/>
    <property type="match status" value="3"/>
</dbReference>
<dbReference type="Pfam" id="PF14559">
    <property type="entry name" value="TPR_19"/>
    <property type="match status" value="1"/>
</dbReference>
<dbReference type="CDD" id="cd14014">
    <property type="entry name" value="STKc_PknB_like"/>
    <property type="match status" value="1"/>
</dbReference>
<evidence type="ECO:0000313" key="7">
    <source>
        <dbReference type="EMBL" id="TDR42472.1"/>
    </source>
</evidence>
<feature type="binding site" evidence="5">
    <location>
        <position position="114"/>
    </location>
    <ligand>
        <name>ATP</name>
        <dbReference type="ChEBI" id="CHEBI:30616"/>
    </ligand>
</feature>
<dbReference type="RefSeq" id="WP_166654090.1">
    <property type="nucleotide sequence ID" value="NZ_SNZH01000008.1"/>
</dbReference>
<dbReference type="GO" id="GO:0004674">
    <property type="term" value="F:protein serine/threonine kinase activity"/>
    <property type="evidence" value="ECO:0007669"/>
    <property type="project" value="TreeGrafter"/>
</dbReference>
<gene>
    <name evidence="7" type="ORF">DFR29_10855</name>
</gene>
<keyword evidence="2 5" id="KW-0547">Nucleotide-binding</keyword>
<protein>
    <submittedName>
        <fullName evidence="7">Serine/threonine-protein kinase</fullName>
    </submittedName>
</protein>
<reference evidence="7 8" key="1">
    <citation type="submission" date="2019-03" db="EMBL/GenBank/DDBJ databases">
        <title>Genomic Encyclopedia of Type Strains, Phase IV (KMG-IV): sequencing the most valuable type-strain genomes for metagenomic binning, comparative biology and taxonomic classification.</title>
        <authorList>
            <person name="Goeker M."/>
        </authorList>
    </citation>
    <scope>NUCLEOTIDE SEQUENCE [LARGE SCALE GENOMIC DNA]</scope>
    <source>
        <strain evidence="7 8">DSM 21667</strain>
    </source>
</reference>
<dbReference type="SUPFAM" id="SSF56112">
    <property type="entry name" value="Protein kinase-like (PK-like)"/>
    <property type="match status" value="1"/>
</dbReference>
<accession>A0A4R6YV38</accession>
<keyword evidence="1" id="KW-0808">Transferase</keyword>
<dbReference type="Proteomes" id="UP000295293">
    <property type="component" value="Unassembled WGS sequence"/>
</dbReference>
<dbReference type="Pfam" id="PF00069">
    <property type="entry name" value="Pkinase"/>
    <property type="match status" value="1"/>
</dbReference>
<dbReference type="PANTHER" id="PTHR43289:SF34">
    <property type="entry name" value="SERINE_THREONINE-PROTEIN KINASE YBDM-RELATED"/>
    <property type="match status" value="1"/>
</dbReference>
<evidence type="ECO:0000256" key="5">
    <source>
        <dbReference type="PROSITE-ProRule" id="PRU10141"/>
    </source>
</evidence>
<dbReference type="SMART" id="SM00028">
    <property type="entry name" value="TPR"/>
    <property type="match status" value="7"/>
</dbReference>
<dbReference type="GO" id="GO:0005524">
    <property type="term" value="F:ATP binding"/>
    <property type="evidence" value="ECO:0007669"/>
    <property type="project" value="UniProtKB-UniRule"/>
</dbReference>
<dbReference type="SMART" id="SM00220">
    <property type="entry name" value="S_TKc"/>
    <property type="match status" value="1"/>
</dbReference>
<keyword evidence="8" id="KW-1185">Reference proteome</keyword>
<dbReference type="InterPro" id="IPR008271">
    <property type="entry name" value="Ser/Thr_kinase_AS"/>
</dbReference>
<evidence type="ECO:0000259" key="6">
    <source>
        <dbReference type="PROSITE" id="PS50011"/>
    </source>
</evidence>
<dbReference type="InterPro" id="IPR011009">
    <property type="entry name" value="Kinase-like_dom_sf"/>
</dbReference>
<sequence length="967" mass="103570">MNPAIAARWREIAPLLDELLELPAAQREDFIAGQVDDESLAQLLRDLLAREAQPGFLDRNSADYAESLIVAGHAAAPLTIGSWRVLDLIGEGGSGSVYRGERDADGYTQRVALKLLRVGLRDPVEQARFRRERRILARLEHPAIARLIDGGFTPEGVPWFALEYIEGENIARWCDARRLDVSERLRLFVEVCDAVDAAHRALIVHRDLKPANILVDAQGRPHLLDFGIAKLLDDSEGEDDTRTGLRRLTPAYAAPEQFSGGNITTATDVYALGVLLHELLSGFRPGLRSDTTPRSLSQFLTQETAADEVARSRSTSPRQLAQRLRGDLDVIAATALAAEPARRYSSVAALAGDLRAHLQGRPIAARRASTSYRIKKFLLRHRAAVAAGVLVLLTGIAGIATTWRESQRANAAAAEALQQAQRAAAVKDFLLALFAGVSPDESKGHDVAARELIERGEAGLAETLASNPALKAELSTALALAQRQLGNLERARHLADQAVAAEASPALAAAAHIERSRVRLALGEFGAAVSDLEPVIAAAPTVALRTEARLRLAEILVEKGEPAAARNALDAALAETGGSSDPVTRLRNLAALGPVQFRAGDVAGSDKTLHDALALARSLYGERHTQTARVAHDLAVTLLQRGATEEAAQLLSTAQATRRQLLGDNHPDLARTEFELAVAKQRLGDIAAAQPLYERALALQRRTLGPAHADVVNSLNSLALLAWAKGETQAATTRMQEAIAVGRGGLGEQHPNIATMLNNLSAFERYNGQLSAALEHAQEGAAIARRSLGERHYLVGIALLGVAATQNELGESTTALDSYRAALAILDATLGQRHADTLQAHAAYADALLSSGDSTRARSEIDSVMLQLGDSLPPGHPRRARLELIKLRVQVASGECLQSLPQLQAASSHLAKGGVALLPDMASAQLLIARCQRETGDSTAVRSRADAEATLKRLPYQSRRLRAELST</sequence>
<keyword evidence="3 7" id="KW-0418">Kinase</keyword>
<dbReference type="PROSITE" id="PS50011">
    <property type="entry name" value="PROTEIN_KINASE_DOM"/>
    <property type="match status" value="1"/>
</dbReference>
<dbReference type="PROSITE" id="PS00108">
    <property type="entry name" value="PROTEIN_KINASE_ST"/>
    <property type="match status" value="1"/>
</dbReference>
<dbReference type="PROSITE" id="PS00107">
    <property type="entry name" value="PROTEIN_KINASE_ATP"/>
    <property type="match status" value="1"/>
</dbReference>
<organism evidence="7 8">
    <name type="scientific">Tahibacter aquaticus</name>
    <dbReference type="NCBI Taxonomy" id="520092"/>
    <lineage>
        <taxon>Bacteria</taxon>
        <taxon>Pseudomonadati</taxon>
        <taxon>Pseudomonadota</taxon>
        <taxon>Gammaproteobacteria</taxon>
        <taxon>Lysobacterales</taxon>
        <taxon>Rhodanobacteraceae</taxon>
        <taxon>Tahibacter</taxon>
    </lineage>
</organism>
<keyword evidence="4 5" id="KW-0067">ATP-binding</keyword>
<dbReference type="InterPro" id="IPR000719">
    <property type="entry name" value="Prot_kinase_dom"/>
</dbReference>
<feature type="domain" description="Protein kinase" evidence="6">
    <location>
        <begin position="83"/>
        <end position="358"/>
    </location>
</feature>
<name>A0A4R6YV38_9GAMM</name>
<dbReference type="PANTHER" id="PTHR43289">
    <property type="entry name" value="MITOGEN-ACTIVATED PROTEIN KINASE KINASE KINASE 20-RELATED"/>
    <property type="match status" value="1"/>
</dbReference>
<dbReference type="InterPro" id="IPR017441">
    <property type="entry name" value="Protein_kinase_ATP_BS"/>
</dbReference>
<dbReference type="EMBL" id="SNZH01000008">
    <property type="protein sequence ID" value="TDR42472.1"/>
    <property type="molecule type" value="Genomic_DNA"/>
</dbReference>
<proteinExistence type="predicted"/>
<evidence type="ECO:0000256" key="3">
    <source>
        <dbReference type="ARBA" id="ARBA00022777"/>
    </source>
</evidence>
<dbReference type="Gene3D" id="1.25.40.10">
    <property type="entry name" value="Tetratricopeptide repeat domain"/>
    <property type="match status" value="3"/>
</dbReference>
<dbReference type="Gene3D" id="3.30.200.20">
    <property type="entry name" value="Phosphorylase Kinase, domain 1"/>
    <property type="match status" value="1"/>
</dbReference>
<evidence type="ECO:0000313" key="8">
    <source>
        <dbReference type="Proteomes" id="UP000295293"/>
    </source>
</evidence>
<comment type="caution">
    <text evidence="7">The sequence shown here is derived from an EMBL/GenBank/DDBJ whole genome shotgun (WGS) entry which is preliminary data.</text>
</comment>
<dbReference type="AlphaFoldDB" id="A0A4R6YV38"/>
<evidence type="ECO:0000256" key="2">
    <source>
        <dbReference type="ARBA" id="ARBA00022741"/>
    </source>
</evidence>
<dbReference type="Gene3D" id="1.10.510.10">
    <property type="entry name" value="Transferase(Phosphotransferase) domain 1"/>
    <property type="match status" value="1"/>
</dbReference>
<evidence type="ECO:0000256" key="4">
    <source>
        <dbReference type="ARBA" id="ARBA00022840"/>
    </source>
</evidence>
<dbReference type="Pfam" id="PF13424">
    <property type="entry name" value="TPR_12"/>
    <property type="match status" value="3"/>
</dbReference>
<dbReference type="InterPro" id="IPR011990">
    <property type="entry name" value="TPR-like_helical_dom_sf"/>
</dbReference>
<evidence type="ECO:0000256" key="1">
    <source>
        <dbReference type="ARBA" id="ARBA00022679"/>
    </source>
</evidence>